<dbReference type="SUPFAM" id="SSF51182">
    <property type="entry name" value="RmlC-like cupins"/>
    <property type="match status" value="1"/>
</dbReference>
<feature type="domain" description="Pirin N-terminal" evidence="3">
    <location>
        <begin position="53"/>
        <end position="118"/>
    </location>
</feature>
<dbReference type="InterPro" id="IPR014710">
    <property type="entry name" value="RmlC-like_jellyroll"/>
</dbReference>
<evidence type="ECO:0000259" key="3">
    <source>
        <dbReference type="Pfam" id="PF02678"/>
    </source>
</evidence>
<dbReference type="InterPro" id="IPR003829">
    <property type="entry name" value="Pirin_N_dom"/>
</dbReference>
<sequence length="257" mass="28674">MNIQVLSPEFQGKESFDGGRIYAQKPLGFSGQGAATVRLGPLFYWSWGHAVKEGGIGFHPHQGFEILTYGISGKGTHRDTLGTESTLAAGDVQLMQTGSGMHHAETVNAGYEGFQIWLEPYLQDALNREPVYTFFHDDEFPRNTQDGVNVKTVVGEGSPIQKLVTDVNMYDIEIEAGATYVHRLLPNRTFAALAFRGQSGILWTTEENRVSFTNKDFAIVQAEEEVEVKVHAEGEKLRMFIVEIPTKVEYPLYNKAR</sequence>
<protein>
    <submittedName>
        <fullName evidence="4">Pirin family protein</fullName>
    </submittedName>
</protein>
<dbReference type="EMBL" id="JAWCUD010000002">
    <property type="protein sequence ID" value="MDU0201151.1"/>
    <property type="molecule type" value="Genomic_DNA"/>
</dbReference>
<dbReference type="InterPro" id="IPR012093">
    <property type="entry name" value="Pirin"/>
</dbReference>
<accession>A0ABU3RAM6</accession>
<proteinExistence type="inferred from homology"/>
<evidence type="ECO:0000256" key="1">
    <source>
        <dbReference type="ARBA" id="ARBA00008416"/>
    </source>
</evidence>
<evidence type="ECO:0000313" key="4">
    <source>
        <dbReference type="EMBL" id="MDU0201151.1"/>
    </source>
</evidence>
<dbReference type="Proteomes" id="UP001260980">
    <property type="component" value="Unassembled WGS sequence"/>
</dbReference>
<comment type="caution">
    <text evidence="4">The sequence shown here is derived from an EMBL/GenBank/DDBJ whole genome shotgun (WGS) entry which is preliminary data.</text>
</comment>
<dbReference type="InterPro" id="IPR011051">
    <property type="entry name" value="RmlC_Cupin_sf"/>
</dbReference>
<organism evidence="4 5">
    <name type="scientific">Paenibacillus violae</name>
    <dbReference type="NCBI Taxonomy" id="3077234"/>
    <lineage>
        <taxon>Bacteria</taxon>
        <taxon>Bacillati</taxon>
        <taxon>Bacillota</taxon>
        <taxon>Bacilli</taxon>
        <taxon>Bacillales</taxon>
        <taxon>Paenibacillaceae</taxon>
        <taxon>Paenibacillus</taxon>
    </lineage>
</organism>
<dbReference type="RefSeq" id="WP_315950845.1">
    <property type="nucleotide sequence ID" value="NZ_JAWCUD010000002.1"/>
</dbReference>
<dbReference type="PANTHER" id="PTHR13903:SF8">
    <property type="entry name" value="PIRIN"/>
    <property type="match status" value="1"/>
</dbReference>
<reference evidence="4 5" key="1">
    <citation type="submission" date="2023-10" db="EMBL/GenBank/DDBJ databases">
        <title>Paenibacillus strain PFR10 Genome sequencing and assembly.</title>
        <authorList>
            <person name="Kim I."/>
        </authorList>
    </citation>
    <scope>NUCLEOTIDE SEQUENCE [LARGE SCALE GENOMIC DNA]</scope>
    <source>
        <strain evidence="4 5">PFR10</strain>
    </source>
</reference>
<evidence type="ECO:0000313" key="5">
    <source>
        <dbReference type="Proteomes" id="UP001260980"/>
    </source>
</evidence>
<evidence type="ECO:0000256" key="2">
    <source>
        <dbReference type="RuleBase" id="RU003457"/>
    </source>
</evidence>
<name>A0ABU3RAM6_9BACL</name>
<keyword evidence="5" id="KW-1185">Reference proteome</keyword>
<dbReference type="PANTHER" id="PTHR13903">
    <property type="entry name" value="PIRIN-RELATED"/>
    <property type="match status" value="1"/>
</dbReference>
<gene>
    <name evidence="4" type="ORF">RQP52_08630</name>
</gene>
<comment type="similarity">
    <text evidence="1 2">Belongs to the pirin family.</text>
</comment>
<dbReference type="Pfam" id="PF02678">
    <property type="entry name" value="Pirin"/>
    <property type="match status" value="1"/>
</dbReference>
<dbReference type="Gene3D" id="2.60.120.10">
    <property type="entry name" value="Jelly Rolls"/>
    <property type="match status" value="1"/>
</dbReference>